<keyword evidence="3 7" id="KW-0964">Secreted</keyword>
<gene>
    <name evidence="10" type="ORF">DEO72_LG10g3881</name>
</gene>
<dbReference type="SUPFAM" id="SSF49590">
    <property type="entry name" value="PHL pollen allergen"/>
    <property type="match status" value="1"/>
</dbReference>
<dbReference type="InterPro" id="IPR009009">
    <property type="entry name" value="RlpA-like_DPBB"/>
</dbReference>
<evidence type="ECO:0000256" key="5">
    <source>
        <dbReference type="ARBA" id="ARBA00023136"/>
    </source>
</evidence>
<dbReference type="SUPFAM" id="SSF50685">
    <property type="entry name" value="Barwin-like endoglucanases"/>
    <property type="match status" value="1"/>
</dbReference>
<keyword evidence="11" id="KW-1185">Reference proteome</keyword>
<evidence type="ECO:0000259" key="9">
    <source>
        <dbReference type="PROSITE" id="PS50843"/>
    </source>
</evidence>
<evidence type="ECO:0000313" key="10">
    <source>
        <dbReference type="EMBL" id="QCE12634.1"/>
    </source>
</evidence>
<feature type="domain" description="Expansin-like CBD" evidence="9">
    <location>
        <begin position="190"/>
        <end position="269"/>
    </location>
</feature>
<dbReference type="EMBL" id="CP039354">
    <property type="protein sequence ID" value="QCE12634.1"/>
    <property type="molecule type" value="Genomic_DNA"/>
</dbReference>
<evidence type="ECO:0000256" key="6">
    <source>
        <dbReference type="ARBA" id="ARBA00023316"/>
    </source>
</evidence>
<dbReference type="PANTHER" id="PTHR31867">
    <property type="entry name" value="EXPANSIN-A15"/>
    <property type="match status" value="1"/>
</dbReference>
<evidence type="ECO:0000256" key="1">
    <source>
        <dbReference type="ARBA" id="ARBA00005392"/>
    </source>
</evidence>
<dbReference type="SMART" id="SM00837">
    <property type="entry name" value="DPBB_1"/>
    <property type="match status" value="1"/>
</dbReference>
<dbReference type="GO" id="GO:0005576">
    <property type="term" value="C:extracellular region"/>
    <property type="evidence" value="ECO:0007669"/>
    <property type="project" value="InterPro"/>
</dbReference>
<dbReference type="Gene3D" id="2.60.40.760">
    <property type="entry name" value="Expansin, cellulose-binding-like domain"/>
    <property type="match status" value="1"/>
</dbReference>
<dbReference type="PROSITE" id="PS50843">
    <property type="entry name" value="EXPANSIN_CBD"/>
    <property type="match status" value="1"/>
</dbReference>
<comment type="subcellular location">
    <subcellularLocation>
        <location evidence="7">Secreted</location>
        <location evidence="7">Cell wall</location>
    </subcellularLocation>
    <subcellularLocation>
        <location evidence="7">Membrane</location>
        <topology evidence="7">Peripheral membrane protein</topology>
    </subcellularLocation>
</comment>
<dbReference type="CDD" id="cd22274">
    <property type="entry name" value="DPBB_EXPA_N"/>
    <property type="match status" value="1"/>
</dbReference>
<comment type="function">
    <text evidence="7">Causes loosening and extension of plant cell walls by disrupting non-covalent bonding between cellulose microfibrils and matrix glucans. No enzymatic activity has been found.</text>
</comment>
<dbReference type="Pfam" id="PF03330">
    <property type="entry name" value="DPBB_1"/>
    <property type="match status" value="1"/>
</dbReference>
<dbReference type="Proteomes" id="UP000501690">
    <property type="component" value="Linkage Group LG10"/>
</dbReference>
<dbReference type="GO" id="GO:0016020">
    <property type="term" value="C:membrane"/>
    <property type="evidence" value="ECO:0007669"/>
    <property type="project" value="UniProtKB-SubCell"/>
</dbReference>
<proteinExistence type="inferred from homology"/>
<dbReference type="PRINTS" id="PR01225">
    <property type="entry name" value="EXPANSNFAMLY"/>
</dbReference>
<dbReference type="PROSITE" id="PS50842">
    <property type="entry name" value="EXPANSIN_EG45"/>
    <property type="match status" value="1"/>
</dbReference>
<evidence type="ECO:0000313" key="11">
    <source>
        <dbReference type="Proteomes" id="UP000501690"/>
    </source>
</evidence>
<dbReference type="AlphaFoldDB" id="A0A4D6NIY6"/>
<dbReference type="InterPro" id="IPR007117">
    <property type="entry name" value="Expansin_CBD"/>
</dbReference>
<organism evidence="10 11">
    <name type="scientific">Vigna unguiculata</name>
    <name type="common">Cowpea</name>
    <dbReference type="NCBI Taxonomy" id="3917"/>
    <lineage>
        <taxon>Eukaryota</taxon>
        <taxon>Viridiplantae</taxon>
        <taxon>Streptophyta</taxon>
        <taxon>Embryophyta</taxon>
        <taxon>Tracheophyta</taxon>
        <taxon>Spermatophyta</taxon>
        <taxon>Magnoliopsida</taxon>
        <taxon>eudicotyledons</taxon>
        <taxon>Gunneridae</taxon>
        <taxon>Pentapetalae</taxon>
        <taxon>rosids</taxon>
        <taxon>fabids</taxon>
        <taxon>Fabales</taxon>
        <taxon>Fabaceae</taxon>
        <taxon>Papilionoideae</taxon>
        <taxon>50 kb inversion clade</taxon>
        <taxon>NPAAA clade</taxon>
        <taxon>indigoferoid/millettioid clade</taxon>
        <taxon>Phaseoleae</taxon>
        <taxon>Vigna</taxon>
    </lineage>
</organism>
<dbReference type="InterPro" id="IPR002963">
    <property type="entry name" value="Expansin"/>
</dbReference>
<evidence type="ECO:0000259" key="8">
    <source>
        <dbReference type="PROSITE" id="PS50842"/>
    </source>
</evidence>
<dbReference type="GO" id="GO:0009653">
    <property type="term" value="P:anatomical structure morphogenesis"/>
    <property type="evidence" value="ECO:0007669"/>
    <property type="project" value="UniProtKB-ARBA"/>
</dbReference>
<protein>
    <recommendedName>
        <fullName evidence="7">Expansin</fullName>
    </recommendedName>
</protein>
<keyword evidence="4 7" id="KW-0732">Signal</keyword>
<keyword evidence="6 7" id="KW-0961">Cell wall biogenesis/degradation</keyword>
<sequence>MVMALSKSLVPLVLLMVLSVPAFSLHSKWHHAPAVHNKWHHPPAVHNIWHNARATFYGDMQGGETMQGACGYGDLFQQGYGLETAALSTALFNNGLSCGACFEIKCVNDPQWCIPNAGSIKITATNFCPPNYSPPNFDHWCNPPQKHFDLSMKMFTTIAAYRAGIIPVKYRRVPCTKTGGVRFQTAGNPYWLLVLVYNVGNAGDVHEVSIKGSDGVWKSMSRVWGQNWLTGENLVGKGLSFKVGTSDGKVVEFDEVAPSYWQFGQSYEASRNF</sequence>
<dbReference type="InterPro" id="IPR007118">
    <property type="entry name" value="Expan_Lol_pI"/>
</dbReference>
<feature type="domain" description="Expansin-like EG45" evidence="8">
    <location>
        <begin position="67"/>
        <end position="180"/>
    </location>
</feature>
<keyword evidence="2 7" id="KW-0134">Cell wall</keyword>
<dbReference type="Gene3D" id="2.40.40.10">
    <property type="entry name" value="RlpA-like domain"/>
    <property type="match status" value="1"/>
</dbReference>
<dbReference type="GO" id="GO:0009664">
    <property type="term" value="P:plant-type cell wall organization"/>
    <property type="evidence" value="ECO:0007669"/>
    <property type="project" value="InterPro"/>
</dbReference>
<accession>A0A4D6NIY6</accession>
<dbReference type="PRINTS" id="PR01226">
    <property type="entry name" value="EXPANSIN"/>
</dbReference>
<keyword evidence="5" id="KW-0472">Membrane</keyword>
<feature type="chain" id="PRO_5019882328" description="Expansin" evidence="7">
    <location>
        <begin position="25"/>
        <end position="273"/>
    </location>
</feature>
<reference evidence="10 11" key="1">
    <citation type="submission" date="2019-04" db="EMBL/GenBank/DDBJ databases">
        <title>An improved genome assembly and genetic linkage map for asparagus bean, Vigna unguiculata ssp. sesquipedialis.</title>
        <authorList>
            <person name="Xia Q."/>
            <person name="Zhang R."/>
            <person name="Dong Y."/>
        </authorList>
    </citation>
    <scope>NUCLEOTIDE SEQUENCE [LARGE SCALE GENOMIC DNA]</scope>
    <source>
        <tissue evidence="10">Leaf</tissue>
    </source>
</reference>
<name>A0A4D6NIY6_VIGUN</name>
<evidence type="ECO:0000256" key="2">
    <source>
        <dbReference type="ARBA" id="ARBA00022512"/>
    </source>
</evidence>
<dbReference type="InterPro" id="IPR036749">
    <property type="entry name" value="Expansin_CBD_sf"/>
</dbReference>
<feature type="signal peptide" evidence="7">
    <location>
        <begin position="1"/>
        <end position="24"/>
    </location>
</feature>
<evidence type="ECO:0000256" key="3">
    <source>
        <dbReference type="ARBA" id="ARBA00022525"/>
    </source>
</evidence>
<comment type="similarity">
    <text evidence="1 7">Belongs to the expansin family. Expansin A subfamily.</text>
</comment>
<dbReference type="InterPro" id="IPR036908">
    <property type="entry name" value="RlpA-like_sf"/>
</dbReference>
<dbReference type="Pfam" id="PF01357">
    <property type="entry name" value="Expansin_C"/>
    <property type="match status" value="1"/>
</dbReference>
<dbReference type="InterPro" id="IPR007112">
    <property type="entry name" value="Expansin/allergen_DPBB_dom"/>
</dbReference>
<evidence type="ECO:0000256" key="7">
    <source>
        <dbReference type="RuleBase" id="RU365023"/>
    </source>
</evidence>
<evidence type="ECO:0000256" key="4">
    <source>
        <dbReference type="ARBA" id="ARBA00022729"/>
    </source>
</evidence>